<evidence type="ECO:0000256" key="1">
    <source>
        <dbReference type="ARBA" id="ARBA00004922"/>
    </source>
</evidence>
<dbReference type="EC" id="2.4.1.255" evidence="3"/>
<dbReference type="EMBL" id="LPUY01000053">
    <property type="protein sequence ID" value="KUP93412.1"/>
    <property type="molecule type" value="Genomic_DNA"/>
</dbReference>
<feature type="domain" description="O-GlcNAc transferase C-terminal" evidence="10">
    <location>
        <begin position="506"/>
        <end position="690"/>
    </location>
</feature>
<comment type="similarity">
    <text evidence="2">Belongs to the glycosyltransferase 41 family. O-GlcNAc transferase subfamily.</text>
</comment>
<keyword evidence="4" id="KW-0328">Glycosyltransferase</keyword>
<dbReference type="Gene3D" id="3.40.50.2000">
    <property type="entry name" value="Glycogen Phosphorylase B"/>
    <property type="match status" value="1"/>
</dbReference>
<feature type="domain" description="O-GlcNAc transferase C-terminal" evidence="10">
    <location>
        <begin position="340"/>
        <end position="493"/>
    </location>
</feature>
<dbReference type="PANTHER" id="PTHR44998">
    <property type="match status" value="1"/>
</dbReference>
<keyword evidence="6" id="KW-0677">Repeat</keyword>
<dbReference type="GO" id="GO:0097363">
    <property type="term" value="F:protein O-acetylglucosaminyltransferase activity"/>
    <property type="evidence" value="ECO:0007669"/>
    <property type="project" value="UniProtKB-EC"/>
</dbReference>
<evidence type="ECO:0000256" key="4">
    <source>
        <dbReference type="ARBA" id="ARBA00022676"/>
    </source>
</evidence>
<dbReference type="Gene3D" id="1.25.40.10">
    <property type="entry name" value="Tetratricopeptide repeat domain"/>
    <property type="match status" value="1"/>
</dbReference>
<evidence type="ECO:0000256" key="9">
    <source>
        <dbReference type="SAM" id="MobiDB-lite"/>
    </source>
</evidence>
<dbReference type="AlphaFoldDB" id="A0A132BZD0"/>
<keyword evidence="11" id="KW-0645">Protease</keyword>
<keyword evidence="7 8" id="KW-0802">TPR repeat</keyword>
<evidence type="ECO:0000313" key="12">
    <source>
        <dbReference type="Proteomes" id="UP000068382"/>
    </source>
</evidence>
<dbReference type="SUPFAM" id="SSF48452">
    <property type="entry name" value="TPR-like"/>
    <property type="match status" value="1"/>
</dbReference>
<feature type="region of interest" description="Disordered" evidence="9">
    <location>
        <begin position="1"/>
        <end position="21"/>
    </location>
</feature>
<evidence type="ECO:0000256" key="2">
    <source>
        <dbReference type="ARBA" id="ARBA00005386"/>
    </source>
</evidence>
<feature type="repeat" description="TPR" evidence="8">
    <location>
        <begin position="160"/>
        <end position="193"/>
    </location>
</feature>
<feature type="repeat" description="TPR" evidence="8">
    <location>
        <begin position="194"/>
        <end position="227"/>
    </location>
</feature>
<keyword evidence="11" id="KW-0378">Hydrolase</keyword>
<evidence type="ECO:0000256" key="3">
    <source>
        <dbReference type="ARBA" id="ARBA00011970"/>
    </source>
</evidence>
<gene>
    <name evidence="11" type="primary">bepA_3</name>
    <name evidence="11" type="ORF">TRIHO_17530</name>
</gene>
<comment type="caution">
    <text evidence="11">The sequence shown here is derived from an EMBL/GenBank/DDBJ whole genome shotgun (WGS) entry which is preliminary data.</text>
</comment>
<evidence type="ECO:0000259" key="10">
    <source>
        <dbReference type="Pfam" id="PF13844"/>
    </source>
</evidence>
<keyword evidence="5" id="KW-0808">Transferase</keyword>
<dbReference type="PANTHER" id="PTHR44998:SF1">
    <property type="entry name" value="UDP-N-ACETYLGLUCOSAMINE--PEPTIDE N-ACETYLGLUCOSAMINYLTRANSFERASE 110 KDA SUBUNIT"/>
    <property type="match status" value="1"/>
</dbReference>
<name>A0A132BZD0_9RHOB</name>
<dbReference type="InterPro" id="IPR011990">
    <property type="entry name" value="TPR-like_helical_dom_sf"/>
</dbReference>
<dbReference type="PATRIC" id="fig|1768241.3.peg.1840"/>
<comment type="pathway">
    <text evidence="1">Protein modification; protein glycosylation.</text>
</comment>
<evidence type="ECO:0000256" key="5">
    <source>
        <dbReference type="ARBA" id="ARBA00022679"/>
    </source>
</evidence>
<proteinExistence type="inferred from homology"/>
<dbReference type="Pfam" id="PF13424">
    <property type="entry name" value="TPR_12"/>
    <property type="match status" value="1"/>
</dbReference>
<evidence type="ECO:0000256" key="6">
    <source>
        <dbReference type="ARBA" id="ARBA00022737"/>
    </source>
</evidence>
<organism evidence="11 12">
    <name type="scientific">Tritonibacter horizontis</name>
    <dbReference type="NCBI Taxonomy" id="1768241"/>
    <lineage>
        <taxon>Bacteria</taxon>
        <taxon>Pseudomonadati</taxon>
        <taxon>Pseudomonadota</taxon>
        <taxon>Alphaproteobacteria</taxon>
        <taxon>Rhodobacterales</taxon>
        <taxon>Paracoccaceae</taxon>
        <taxon>Tritonibacter</taxon>
    </lineage>
</organism>
<dbReference type="SMART" id="SM00028">
    <property type="entry name" value="TPR"/>
    <property type="match status" value="5"/>
</dbReference>
<dbReference type="GO" id="GO:0006508">
    <property type="term" value="P:proteolysis"/>
    <property type="evidence" value="ECO:0007669"/>
    <property type="project" value="UniProtKB-KW"/>
</dbReference>
<dbReference type="Proteomes" id="UP000068382">
    <property type="component" value="Unassembled WGS sequence"/>
</dbReference>
<dbReference type="GO" id="GO:0008233">
    <property type="term" value="F:peptidase activity"/>
    <property type="evidence" value="ECO:0007669"/>
    <property type="project" value="UniProtKB-KW"/>
</dbReference>
<accession>A0A132BZD0</accession>
<protein>
    <recommendedName>
        <fullName evidence="3">protein O-GlcNAc transferase</fullName>
        <ecNumber evidence="3">2.4.1.255</ecNumber>
    </recommendedName>
</protein>
<feature type="compositionally biased region" description="Polar residues" evidence="9">
    <location>
        <begin position="1"/>
        <end position="11"/>
    </location>
</feature>
<dbReference type="InterPro" id="IPR019734">
    <property type="entry name" value="TPR_rpt"/>
</dbReference>
<dbReference type="SUPFAM" id="SSF53756">
    <property type="entry name" value="UDP-Glycosyltransferase/glycogen phosphorylase"/>
    <property type="match status" value="1"/>
</dbReference>
<sequence length="733" mass="80946">MTFAFSMQNNDLEPMADPGTLPADTVLTTKTPATGSQGHTALAAPVELHPAATDDPLPQDVQSQIRIVLAAGQFDKAASVCGRLLNTYKTSAFLWTTLGMCHAHQRALNDALTCLNRGRELAPTAPEPHLGMAGVYLQLDRPDAAEAHFRTALGLDARNAIAMNNFANFLTSRGRTEEAADLLQQALEQTPQNAVIAYNLANARRQLGDAQEAKRLYGQALALRPDLSGARFNYGQLLYIDREFEAAAVQFDRLVAENPEDDRAQAYRLHVMAMLNDFRWTADYDSHRKQLGLRGTPVSPFTTLAMEDNPDLLRVRTQAYAATQFTPPRQPSASFARPNQRPERLRVGYFSADFHCHATMYLMAGLLRSHDADRFEIHAFSYGPQRDDAQRSFARNHVAQFHEVSETSDRSLIDLARAQHLDIAVDLKGFTGGSRCSIFAERVAPVQITYLGYPGTLGAATMDYLITDEVVSPPGSERHFDEHLIRLPHSYQPNDPQRTIAPRQFTRADCGLPEEGFIFCCFNNSYKITPREFDIWMRLLAQVEDSVLWLLSGGTASETNLRREAVARGIAPERLVFAERMAQDQHLARQKAADLFLDTFAVNAHTTCSDALWAGLPVLTMPGQQFAARVGASLVSAVNLPELIATDEADYERLALHFAKDPEALMSLRSKLAVNRRKAPLFDAGTYARGLEAAFDAAFAQWLHDAPKTHLTVSVSNQDQAQAQGTKPAIAAA</sequence>
<dbReference type="Gene3D" id="3.40.50.11380">
    <property type="match status" value="1"/>
</dbReference>
<dbReference type="RefSeq" id="WP_068242151.1">
    <property type="nucleotide sequence ID" value="NZ_LPUY01000053.1"/>
</dbReference>
<dbReference type="InterPro" id="IPR029489">
    <property type="entry name" value="OGT/SEC/SPY_C"/>
</dbReference>
<dbReference type="PROSITE" id="PS50005">
    <property type="entry name" value="TPR"/>
    <property type="match status" value="2"/>
</dbReference>
<evidence type="ECO:0000313" key="11">
    <source>
        <dbReference type="EMBL" id="KUP93412.1"/>
    </source>
</evidence>
<evidence type="ECO:0000256" key="8">
    <source>
        <dbReference type="PROSITE-ProRule" id="PRU00339"/>
    </source>
</evidence>
<dbReference type="Pfam" id="PF13844">
    <property type="entry name" value="Glyco_transf_41"/>
    <property type="match status" value="2"/>
</dbReference>
<keyword evidence="12" id="KW-1185">Reference proteome</keyword>
<evidence type="ECO:0000256" key="7">
    <source>
        <dbReference type="ARBA" id="ARBA00022803"/>
    </source>
</evidence>
<reference evidence="11 12" key="1">
    <citation type="submission" date="2015-12" db="EMBL/GenBank/DDBJ databases">
        <title>Genome sequence of the marine Rhodobacteraceae strain O3.65, Candidatus Tritonibacter horizontis.</title>
        <authorList>
            <person name="Poehlein A."/>
            <person name="Giebel H.A."/>
            <person name="Voget S."/>
            <person name="Brinkhoff T."/>
        </authorList>
    </citation>
    <scope>NUCLEOTIDE SEQUENCE [LARGE SCALE GENOMIC DNA]</scope>
    <source>
        <strain evidence="11 12">O3.65</strain>
    </source>
</reference>
<dbReference type="Pfam" id="PF13181">
    <property type="entry name" value="TPR_8"/>
    <property type="match status" value="1"/>
</dbReference>